<evidence type="ECO:0000313" key="2">
    <source>
        <dbReference type="Proteomes" id="UP000319555"/>
    </source>
</evidence>
<dbReference type="Proteomes" id="UP000319555">
    <property type="component" value="Unassembled WGS sequence"/>
</dbReference>
<accession>A0A521BPM6</accession>
<evidence type="ECO:0000313" key="1">
    <source>
        <dbReference type="EMBL" id="SMO49108.1"/>
    </source>
</evidence>
<dbReference type="OrthoDB" id="9785438at2"/>
<protein>
    <submittedName>
        <fullName evidence="1">Predicted thiol-disulfide oxidoreductase YuxK, DCC family</fullName>
    </submittedName>
</protein>
<sequence length="146" mass="16808">MQDRAISDVGTEQNLIVFDGECVLCSRFFRFMLWADTKKRFKFVIAQSPIGQSLYRQLGLPTDEFETNLVIVDGVVHQRLDAFAAAMRSLPALWPVLSACRFLPRFLKDPLYHFIARHRFAFFGRFETCLVPDSSMKARFFPGGYA</sequence>
<gene>
    <name evidence="1" type="ORF">SAMN06265380_1011033</name>
</gene>
<name>A0A521BPM6_9RHOB</name>
<dbReference type="PANTHER" id="PTHR33639:SF2">
    <property type="entry name" value="DUF393 DOMAIN-CONTAINING PROTEIN"/>
    <property type="match status" value="1"/>
</dbReference>
<organism evidence="1 2">
    <name type="scientific">Ruegeria faecimaris</name>
    <dbReference type="NCBI Taxonomy" id="686389"/>
    <lineage>
        <taxon>Bacteria</taxon>
        <taxon>Pseudomonadati</taxon>
        <taxon>Pseudomonadota</taxon>
        <taxon>Alphaproteobacteria</taxon>
        <taxon>Rhodobacterales</taxon>
        <taxon>Roseobacteraceae</taxon>
        <taxon>Ruegeria</taxon>
    </lineage>
</organism>
<reference evidence="1 2" key="1">
    <citation type="submission" date="2017-05" db="EMBL/GenBank/DDBJ databases">
        <authorList>
            <person name="Varghese N."/>
            <person name="Submissions S."/>
        </authorList>
    </citation>
    <scope>NUCLEOTIDE SEQUENCE [LARGE SCALE GENOMIC DNA]</scope>
    <source>
        <strain evidence="1 2">DSM 28009</strain>
    </source>
</reference>
<dbReference type="EMBL" id="FXTE01000001">
    <property type="protein sequence ID" value="SMO49108.1"/>
    <property type="molecule type" value="Genomic_DNA"/>
</dbReference>
<dbReference type="PANTHER" id="PTHR33639">
    <property type="entry name" value="THIOL-DISULFIDE OXIDOREDUCTASE DCC"/>
    <property type="match status" value="1"/>
</dbReference>
<dbReference type="Pfam" id="PF04134">
    <property type="entry name" value="DCC1-like"/>
    <property type="match status" value="1"/>
</dbReference>
<dbReference type="InterPro" id="IPR052927">
    <property type="entry name" value="DCC_oxidoreductase"/>
</dbReference>
<keyword evidence="2" id="KW-1185">Reference proteome</keyword>
<dbReference type="AlphaFoldDB" id="A0A521BPM6"/>
<dbReference type="InterPro" id="IPR007263">
    <property type="entry name" value="DCC1-like"/>
</dbReference>
<dbReference type="GO" id="GO:0015035">
    <property type="term" value="F:protein-disulfide reductase activity"/>
    <property type="evidence" value="ECO:0007669"/>
    <property type="project" value="InterPro"/>
</dbReference>
<proteinExistence type="predicted"/>